<dbReference type="PANTHER" id="PTHR46118">
    <property type="entry name" value="PROTEIN ABHD11"/>
    <property type="match status" value="1"/>
</dbReference>
<evidence type="ECO:0000259" key="3">
    <source>
        <dbReference type="Pfam" id="PF00561"/>
    </source>
</evidence>
<dbReference type="InterPro" id="IPR029058">
    <property type="entry name" value="AB_hydrolase_fold"/>
</dbReference>
<dbReference type="PANTHER" id="PTHR46118:SF4">
    <property type="entry name" value="PROTEIN ABHD11"/>
    <property type="match status" value="1"/>
</dbReference>
<name>A0A8H7LFA4_9ASCO</name>
<evidence type="ECO:0000313" key="5">
    <source>
        <dbReference type="Proteomes" id="UP000649328"/>
    </source>
</evidence>
<evidence type="ECO:0000313" key="4">
    <source>
        <dbReference type="EMBL" id="KAF8002847.1"/>
    </source>
</evidence>
<gene>
    <name evidence="4" type="ORF">HF325_002092</name>
</gene>
<dbReference type="SUPFAM" id="SSF53474">
    <property type="entry name" value="alpha/beta-Hydrolases"/>
    <property type="match status" value="1"/>
</dbReference>
<dbReference type="PRINTS" id="PR00111">
    <property type="entry name" value="ABHYDROLASE"/>
</dbReference>
<comment type="caution">
    <text evidence="4">The sequence shown here is derived from an EMBL/GenBank/DDBJ whole genome shotgun (WGS) entry which is preliminary data.</text>
</comment>
<protein>
    <recommendedName>
        <fullName evidence="3">AB hydrolase-1 domain-containing protein</fullName>
    </recommendedName>
</protein>
<dbReference type="AlphaFoldDB" id="A0A8H7LFA4"/>
<dbReference type="GO" id="GO:0005739">
    <property type="term" value="C:mitochondrion"/>
    <property type="evidence" value="ECO:0007669"/>
    <property type="project" value="TreeGrafter"/>
</dbReference>
<accession>A0A8H7LFA4</accession>
<dbReference type="Proteomes" id="UP000649328">
    <property type="component" value="Unassembled WGS sequence"/>
</dbReference>
<evidence type="ECO:0000256" key="2">
    <source>
        <dbReference type="ARBA" id="ARBA00022801"/>
    </source>
</evidence>
<dbReference type="Gene3D" id="3.40.50.1820">
    <property type="entry name" value="alpha/beta hydrolase"/>
    <property type="match status" value="1"/>
</dbReference>
<comment type="similarity">
    <text evidence="1">Belongs to the AB hydrolase superfamily.</text>
</comment>
<dbReference type="Pfam" id="PF00561">
    <property type="entry name" value="Abhydrolase_1"/>
    <property type="match status" value="1"/>
</dbReference>
<keyword evidence="5" id="KW-1185">Reference proteome</keyword>
<keyword evidence="2" id="KW-0378">Hydrolase</keyword>
<organism evidence="4 5">
    <name type="scientific">Metschnikowia pulcherrima</name>
    <dbReference type="NCBI Taxonomy" id="27326"/>
    <lineage>
        <taxon>Eukaryota</taxon>
        <taxon>Fungi</taxon>
        <taxon>Dikarya</taxon>
        <taxon>Ascomycota</taxon>
        <taxon>Saccharomycotina</taxon>
        <taxon>Pichiomycetes</taxon>
        <taxon>Metschnikowiaceae</taxon>
        <taxon>Metschnikowia</taxon>
    </lineage>
</organism>
<sequence length="324" mass="36553">MFRKIVSTGSKASFLANSARSIRSYQYAANADHLGDALSHDIETVPLVFDKHEPKNKPQTEKSPFVFLHGIFGSRSNTRTVARQLANTMERNVYCVDLRNFGDSPHMDRLDYPSLAADVERFVMEQKFAQKPIFVGHSMGAKTVMALALRRPEMPKMVVSVDNAPVATLAVQSLFPKYIRQLRYSLEAEKRTKMSEVDADLALVEPAKEIRQFILKNVKLGGKSDVCRSKIPLSVISDAVVKGNIANWPYDHNVAKWTKGPTLFVRGTNSNYVPDEAIADIANYFPNFEIRDIEAGHWVISEKPAEFMDVLREFVERKEDGEDL</sequence>
<reference evidence="4" key="1">
    <citation type="submission" date="2020-10" db="EMBL/GenBank/DDBJ databases">
        <title>The Whole-Genome Sequence of Metschnikowia persimmonesis, a Novel Endophytic Yeast Species Isolated from Medicinal Plant Diospyros kaki Thumb.</title>
        <authorList>
            <person name="Rahmat E."/>
            <person name="Kang Y."/>
        </authorList>
    </citation>
    <scope>NUCLEOTIDE SEQUENCE</scope>
    <source>
        <strain evidence="4">KIOM G15050</strain>
    </source>
</reference>
<dbReference type="InterPro" id="IPR000073">
    <property type="entry name" value="AB_hydrolase_1"/>
</dbReference>
<evidence type="ECO:0000256" key="1">
    <source>
        <dbReference type="ARBA" id="ARBA00008645"/>
    </source>
</evidence>
<dbReference type="OrthoDB" id="8119704at2759"/>
<proteinExistence type="inferred from homology"/>
<feature type="domain" description="AB hydrolase-1" evidence="3">
    <location>
        <begin position="64"/>
        <end position="304"/>
    </location>
</feature>
<dbReference type="GO" id="GO:0052689">
    <property type="term" value="F:carboxylic ester hydrolase activity"/>
    <property type="evidence" value="ECO:0007669"/>
    <property type="project" value="TreeGrafter"/>
</dbReference>
<dbReference type="EMBL" id="JACBPP010000003">
    <property type="protein sequence ID" value="KAF8002847.1"/>
    <property type="molecule type" value="Genomic_DNA"/>
</dbReference>